<dbReference type="AlphaFoldDB" id="A0A9W6P8T6"/>
<dbReference type="Pfam" id="PF07969">
    <property type="entry name" value="Amidohydro_3"/>
    <property type="match status" value="1"/>
</dbReference>
<dbReference type="RefSeq" id="WP_285760538.1">
    <property type="nucleotide sequence ID" value="NZ_BSQG01000005.1"/>
</dbReference>
<dbReference type="InterPro" id="IPR032466">
    <property type="entry name" value="Metal_Hydrolase"/>
</dbReference>
<comment type="caution">
    <text evidence="2">The sequence shown here is derived from an EMBL/GenBank/DDBJ whole genome shotgun (WGS) entry which is preliminary data.</text>
</comment>
<protein>
    <submittedName>
        <fullName evidence="2">Amidohydrolase</fullName>
    </submittedName>
</protein>
<dbReference type="PANTHER" id="PTHR22642:SF2">
    <property type="entry name" value="PROTEIN LONG AFTER FAR-RED 3"/>
    <property type="match status" value="1"/>
</dbReference>
<accession>A0A9W6P8T6</accession>
<dbReference type="Gene3D" id="2.30.40.10">
    <property type="entry name" value="Urease, subunit C, domain 1"/>
    <property type="match status" value="1"/>
</dbReference>
<evidence type="ECO:0000259" key="1">
    <source>
        <dbReference type="Pfam" id="PF07969"/>
    </source>
</evidence>
<reference evidence="2" key="1">
    <citation type="submission" date="2023-02" db="EMBL/GenBank/DDBJ databases">
        <title>Nocardiopsis ansamitocini NBRC 112285.</title>
        <authorList>
            <person name="Ichikawa N."/>
            <person name="Sato H."/>
            <person name="Tonouchi N."/>
        </authorList>
    </citation>
    <scope>NUCLEOTIDE SEQUENCE</scope>
    <source>
        <strain evidence="2">NBRC 112285</strain>
    </source>
</reference>
<evidence type="ECO:0000313" key="3">
    <source>
        <dbReference type="Proteomes" id="UP001165092"/>
    </source>
</evidence>
<dbReference type="SUPFAM" id="SSF51338">
    <property type="entry name" value="Composite domain of metallo-dependent hydrolases"/>
    <property type="match status" value="1"/>
</dbReference>
<evidence type="ECO:0000313" key="2">
    <source>
        <dbReference type="EMBL" id="GLU49088.1"/>
    </source>
</evidence>
<name>A0A9W6P8T6_9ACTN</name>
<dbReference type="Proteomes" id="UP001165092">
    <property type="component" value="Unassembled WGS sequence"/>
</dbReference>
<dbReference type="SUPFAM" id="SSF51556">
    <property type="entry name" value="Metallo-dependent hydrolases"/>
    <property type="match status" value="1"/>
</dbReference>
<dbReference type="InterPro" id="IPR033932">
    <property type="entry name" value="YtcJ-like"/>
</dbReference>
<feature type="domain" description="Amidohydrolase 3" evidence="1">
    <location>
        <begin position="62"/>
        <end position="546"/>
    </location>
</feature>
<dbReference type="Gene3D" id="3.20.20.140">
    <property type="entry name" value="Metal-dependent hydrolases"/>
    <property type="match status" value="1"/>
</dbReference>
<sequence>MTSTTAADLVVRGPVYTCDAAGSWASAFAVRDGRIAAVGGAADVADLVGPGTEVVEVDDAGAVVPGFVDSHVHPLNGGLERLRCDLSGARTRHDCLETIAEYTRTRPGAGWVRGGGWSFDAFPGGVPDAADLDAIDATRPMAFYNRDHHTLWVNSRAMELAGIDAATPDPVDGRIERRADGSPCGALQEGAMTLVERVLPDLSPDELRAGLLAGQEYLHSLGVTAWQDAKVHERDFGVYADLVARGELSATVVGAMWWDRHAGLDQLAGLTERRAEAARRGLSRFDSVKVMLDGVCENFTAAMLDPYVGSAASADLGTRFFAQDDLERYVVAMDAAGLQVHFHAVGDAAVRQGLDAVAAARSANGDTGRYHHIAHVQVVHPDDLPRFRALRVAVNAQPLWARYEPQMTDLTIPFFAEHRVGWQYPFGDFVRHGAVLAMGSDWPVSTPDPVHQIHVAVNRTPVPVNTAWTPEQGVFFPEQRITLAQALRAFTMGSAFVSGLANTHGSIEVGKTADFAVLDRNPFAGPPADIHRSRVRQTRVAGRTVFEAG</sequence>
<dbReference type="Gene3D" id="3.10.310.70">
    <property type="match status" value="1"/>
</dbReference>
<dbReference type="PANTHER" id="PTHR22642">
    <property type="entry name" value="IMIDAZOLONEPROPIONASE"/>
    <property type="match status" value="1"/>
</dbReference>
<dbReference type="CDD" id="cd01300">
    <property type="entry name" value="YtcJ_like"/>
    <property type="match status" value="1"/>
</dbReference>
<gene>
    <name evidence="2" type="ORF">Nans01_34390</name>
</gene>
<dbReference type="InterPro" id="IPR013108">
    <property type="entry name" value="Amidohydro_3"/>
</dbReference>
<dbReference type="GO" id="GO:0016810">
    <property type="term" value="F:hydrolase activity, acting on carbon-nitrogen (but not peptide) bonds"/>
    <property type="evidence" value="ECO:0007669"/>
    <property type="project" value="InterPro"/>
</dbReference>
<dbReference type="InterPro" id="IPR011059">
    <property type="entry name" value="Metal-dep_hydrolase_composite"/>
</dbReference>
<organism evidence="2 3">
    <name type="scientific">Nocardiopsis ansamitocini</name>
    <dbReference type="NCBI Taxonomy" id="1670832"/>
    <lineage>
        <taxon>Bacteria</taxon>
        <taxon>Bacillati</taxon>
        <taxon>Actinomycetota</taxon>
        <taxon>Actinomycetes</taxon>
        <taxon>Streptosporangiales</taxon>
        <taxon>Nocardiopsidaceae</taxon>
        <taxon>Nocardiopsis</taxon>
    </lineage>
</organism>
<proteinExistence type="predicted"/>
<keyword evidence="3" id="KW-1185">Reference proteome</keyword>
<dbReference type="EMBL" id="BSQG01000005">
    <property type="protein sequence ID" value="GLU49088.1"/>
    <property type="molecule type" value="Genomic_DNA"/>
</dbReference>